<dbReference type="SUPFAM" id="SSF48576">
    <property type="entry name" value="Terpenoid synthases"/>
    <property type="match status" value="1"/>
</dbReference>
<evidence type="ECO:0000313" key="2">
    <source>
        <dbReference type="Proteomes" id="UP001500403"/>
    </source>
</evidence>
<organism evidence="1 2">
    <name type="scientific">Streptomyces enissocaesilis</name>
    <dbReference type="NCBI Taxonomy" id="332589"/>
    <lineage>
        <taxon>Bacteria</taxon>
        <taxon>Bacillati</taxon>
        <taxon>Actinomycetota</taxon>
        <taxon>Actinomycetes</taxon>
        <taxon>Kitasatosporales</taxon>
        <taxon>Streptomycetaceae</taxon>
        <taxon>Streptomyces</taxon>
        <taxon>Streptomyces rochei group</taxon>
    </lineage>
</organism>
<dbReference type="Gene3D" id="1.10.600.10">
    <property type="entry name" value="Farnesyl Diphosphate Synthase"/>
    <property type="match status" value="1"/>
</dbReference>
<accession>A0ABN3XNX1</accession>
<dbReference type="EMBL" id="BAAAUD010000115">
    <property type="protein sequence ID" value="GAA2974466.1"/>
    <property type="molecule type" value="Genomic_DNA"/>
</dbReference>
<dbReference type="InterPro" id="IPR008949">
    <property type="entry name" value="Isoprenoid_synthase_dom_sf"/>
</dbReference>
<reference evidence="1 2" key="1">
    <citation type="journal article" date="2019" name="Int. J. Syst. Evol. Microbiol.">
        <title>The Global Catalogue of Microorganisms (GCM) 10K type strain sequencing project: providing services to taxonomists for standard genome sequencing and annotation.</title>
        <authorList>
            <consortium name="The Broad Institute Genomics Platform"/>
            <consortium name="The Broad Institute Genome Sequencing Center for Infectious Disease"/>
            <person name="Wu L."/>
            <person name="Ma J."/>
        </authorList>
    </citation>
    <scope>NUCLEOTIDE SEQUENCE [LARGE SCALE GENOMIC DNA]</scope>
    <source>
        <strain evidence="1 2">JCM 9088</strain>
    </source>
</reference>
<keyword evidence="2" id="KW-1185">Reference proteome</keyword>
<comment type="caution">
    <text evidence="1">The sequence shown here is derived from an EMBL/GenBank/DDBJ whole genome shotgun (WGS) entry which is preliminary data.</text>
</comment>
<protein>
    <submittedName>
        <fullName evidence="1">Uncharacterized protein</fullName>
    </submittedName>
</protein>
<name>A0ABN3XNX1_9ACTN</name>
<sequence length="80" mass="9225">MSEAVECCHQLLRGRIAQWERARGRADSAAFFADGSLSQWHQALDEWTAGWILWTQYSPRYALLRAPLPRSAVRIDQVRP</sequence>
<gene>
    <name evidence="1" type="ORF">GCM10010446_68400</name>
</gene>
<dbReference type="RefSeq" id="WP_344500915.1">
    <property type="nucleotide sequence ID" value="NZ_BAAAUD010000115.1"/>
</dbReference>
<proteinExistence type="predicted"/>
<evidence type="ECO:0000313" key="1">
    <source>
        <dbReference type="EMBL" id="GAA2974466.1"/>
    </source>
</evidence>
<dbReference type="Proteomes" id="UP001500403">
    <property type="component" value="Unassembled WGS sequence"/>
</dbReference>